<name>A0ABX0TVF8_9SPHN</name>
<gene>
    <name evidence="8" type="ORF">FHS31_002290</name>
</gene>
<dbReference type="GO" id="GO:0016787">
    <property type="term" value="F:hydrolase activity"/>
    <property type="evidence" value="ECO:0007669"/>
    <property type="project" value="UniProtKB-KW"/>
</dbReference>
<dbReference type="PANTHER" id="PTHR43694">
    <property type="entry name" value="RIBONUCLEASE J"/>
    <property type="match status" value="1"/>
</dbReference>
<dbReference type="Gene3D" id="3.40.50.10710">
    <property type="entry name" value="Metallo-hydrolase/oxidoreductase"/>
    <property type="match status" value="1"/>
</dbReference>
<keyword evidence="1" id="KW-0540">Nuclease</keyword>
<dbReference type="InterPro" id="IPR042173">
    <property type="entry name" value="RNase_J_2"/>
</dbReference>
<keyword evidence="3 8" id="KW-0378">Hydrolase</keyword>
<evidence type="ECO:0000256" key="6">
    <source>
        <dbReference type="ARBA" id="ARBA00022884"/>
    </source>
</evidence>
<dbReference type="InterPro" id="IPR041636">
    <property type="entry name" value="RNase_J_C"/>
</dbReference>
<keyword evidence="2" id="KW-0479">Metal-binding</keyword>
<evidence type="ECO:0000259" key="7">
    <source>
        <dbReference type="SMART" id="SM00849"/>
    </source>
</evidence>
<dbReference type="RefSeq" id="WP_167073555.1">
    <property type="nucleotide sequence ID" value="NZ_JAAOZC010000005.1"/>
</dbReference>
<keyword evidence="5" id="KW-0269">Exonuclease</keyword>
<organism evidence="8 9">
    <name type="scientific">Sphingomonas vulcanisoli</name>
    <dbReference type="NCBI Taxonomy" id="1658060"/>
    <lineage>
        <taxon>Bacteria</taxon>
        <taxon>Pseudomonadati</taxon>
        <taxon>Pseudomonadota</taxon>
        <taxon>Alphaproteobacteria</taxon>
        <taxon>Sphingomonadales</taxon>
        <taxon>Sphingomonadaceae</taxon>
        <taxon>Sphingomonas</taxon>
    </lineage>
</organism>
<evidence type="ECO:0000256" key="1">
    <source>
        <dbReference type="ARBA" id="ARBA00022722"/>
    </source>
</evidence>
<dbReference type="InterPro" id="IPR011108">
    <property type="entry name" value="RMMBL"/>
</dbReference>
<reference evidence="8 9" key="1">
    <citation type="submission" date="2020-03" db="EMBL/GenBank/DDBJ databases">
        <title>Genomic Encyclopedia of Type Strains, Phase III (KMG-III): the genomes of soil and plant-associated and newly described type strains.</title>
        <authorList>
            <person name="Whitman W."/>
        </authorList>
    </citation>
    <scope>NUCLEOTIDE SEQUENCE [LARGE SCALE GENOMIC DNA]</scope>
    <source>
        <strain evidence="8 9">CECT 8804</strain>
    </source>
</reference>
<dbReference type="InterPro" id="IPR001279">
    <property type="entry name" value="Metallo-B-lactamas"/>
</dbReference>
<evidence type="ECO:0000256" key="4">
    <source>
        <dbReference type="ARBA" id="ARBA00022833"/>
    </source>
</evidence>
<protein>
    <submittedName>
        <fullName evidence="8">Ribonuclease J</fullName>
        <ecNumber evidence="8">3.1.-.-</ecNumber>
    </submittedName>
</protein>
<sequence length="546" mass="58830">MTIPGKELLFLALGGSGEIGMNVNLYGCDGKWVMVDLGLTFADPGYPGIDLVLPDLDFIERHRDSLIGIVLTHGHEDHIGAIPYLAADLGVPLYATPFTAGLIRGKLEEEGITKQVKLKVIERDSSFDLGPFGFTYVPLAHSIPEGNALKITTPYGTIFHTGDWKIDDEPLLGTPSTAAELSAIGDEGVLALVCDSTNVFNDHASGSEAAVREGLDGVIKAAEGRVLVTTFASNAARVQTLGQVARDCGRQLCVAGRSLDRIIKVAKQTGYLQDFPPLIDFETAMKLPKREVMIVATGGQGESRAALARVAFDSHQIKLSAGDTVVFSSKQIPGNEMAIGRIQNALVTKGILMVTDRQAHVHVSGHPGRPELALMYKWIRPEIILPVHGEMRHMAEQERFAREQGVPKGIVQQNGDLLRLAPDGPMKIGNERAGRLILDGDVILPADGATMNERRKIAVNGVISVTVALGKDGRIKGEAAVQIQGIPVEEDREDFLADARDAAAEAAEKGGRDETKLRESIRLAVRRRATNWTGKKPIVDVAVIRV</sequence>
<dbReference type="InterPro" id="IPR055132">
    <property type="entry name" value="RNase_J_b_CASP"/>
</dbReference>
<dbReference type="Gene3D" id="3.10.20.580">
    <property type="match status" value="1"/>
</dbReference>
<dbReference type="PROSITE" id="PS01121">
    <property type="entry name" value="CASPASE_HIS"/>
    <property type="match status" value="1"/>
</dbReference>
<evidence type="ECO:0000256" key="3">
    <source>
        <dbReference type="ARBA" id="ARBA00022801"/>
    </source>
</evidence>
<dbReference type="SUPFAM" id="SSF56281">
    <property type="entry name" value="Metallo-hydrolase/oxidoreductase"/>
    <property type="match status" value="1"/>
</dbReference>
<evidence type="ECO:0000256" key="5">
    <source>
        <dbReference type="ARBA" id="ARBA00022839"/>
    </source>
</evidence>
<proteinExistence type="predicted"/>
<keyword evidence="9" id="KW-1185">Reference proteome</keyword>
<dbReference type="Pfam" id="PF00753">
    <property type="entry name" value="Lactamase_B"/>
    <property type="match status" value="1"/>
</dbReference>
<keyword evidence="4" id="KW-0862">Zinc</keyword>
<evidence type="ECO:0000313" key="8">
    <source>
        <dbReference type="EMBL" id="NIJ08669.1"/>
    </source>
</evidence>
<dbReference type="PANTHER" id="PTHR43694:SF1">
    <property type="entry name" value="RIBONUCLEASE J"/>
    <property type="match status" value="1"/>
</dbReference>
<dbReference type="EC" id="3.1.-.-" evidence="8"/>
<keyword evidence="6" id="KW-0694">RNA-binding</keyword>
<evidence type="ECO:0000256" key="2">
    <source>
        <dbReference type="ARBA" id="ARBA00022723"/>
    </source>
</evidence>
<accession>A0ABX0TVF8</accession>
<dbReference type="Proteomes" id="UP000727456">
    <property type="component" value="Unassembled WGS sequence"/>
</dbReference>
<dbReference type="CDD" id="cd07714">
    <property type="entry name" value="RNaseJ_MBL-fold"/>
    <property type="match status" value="1"/>
</dbReference>
<dbReference type="EMBL" id="JAAOZC010000005">
    <property type="protein sequence ID" value="NIJ08669.1"/>
    <property type="molecule type" value="Genomic_DNA"/>
</dbReference>
<feature type="domain" description="Metallo-beta-lactamase" evidence="7">
    <location>
        <begin position="20"/>
        <end position="215"/>
    </location>
</feature>
<dbReference type="Gene3D" id="3.60.15.10">
    <property type="entry name" value="Ribonuclease Z/Hydroxyacylglutathione hydrolase-like"/>
    <property type="match status" value="1"/>
</dbReference>
<dbReference type="InterPro" id="IPR036866">
    <property type="entry name" value="RibonucZ/Hydroxyglut_hydro"/>
</dbReference>
<dbReference type="SMART" id="SM00849">
    <property type="entry name" value="Lactamase_B"/>
    <property type="match status" value="1"/>
</dbReference>
<dbReference type="Pfam" id="PF17770">
    <property type="entry name" value="RNase_J_C"/>
    <property type="match status" value="1"/>
</dbReference>
<dbReference type="InterPro" id="IPR016129">
    <property type="entry name" value="Caspase_his_AS"/>
</dbReference>
<comment type="caution">
    <text evidence="8">The sequence shown here is derived from an EMBL/GenBank/DDBJ whole genome shotgun (WGS) entry which is preliminary data.</text>
</comment>
<evidence type="ECO:0000313" key="9">
    <source>
        <dbReference type="Proteomes" id="UP000727456"/>
    </source>
</evidence>
<dbReference type="Pfam" id="PF07521">
    <property type="entry name" value="RMMBL"/>
    <property type="match status" value="1"/>
</dbReference>
<dbReference type="Pfam" id="PF22505">
    <property type="entry name" value="RNase_J_b_CASP"/>
    <property type="match status" value="1"/>
</dbReference>